<evidence type="ECO:0000313" key="6">
    <source>
        <dbReference type="Proteomes" id="UP001551482"/>
    </source>
</evidence>
<organism evidence="5 6">
    <name type="scientific">Streptodolium elevatio</name>
    <dbReference type="NCBI Taxonomy" id="3157996"/>
    <lineage>
        <taxon>Bacteria</taxon>
        <taxon>Bacillati</taxon>
        <taxon>Actinomycetota</taxon>
        <taxon>Actinomycetes</taxon>
        <taxon>Kitasatosporales</taxon>
        <taxon>Streptomycetaceae</taxon>
        <taxon>Streptodolium</taxon>
    </lineage>
</organism>
<keyword evidence="2" id="KW-0720">Serine protease</keyword>
<dbReference type="PROSITE" id="PS50240">
    <property type="entry name" value="TRYPSIN_DOM"/>
    <property type="match status" value="1"/>
</dbReference>
<dbReference type="GO" id="GO:0016787">
    <property type="term" value="F:hydrolase activity"/>
    <property type="evidence" value="ECO:0007669"/>
    <property type="project" value="UniProtKB-KW"/>
</dbReference>
<dbReference type="EMBL" id="JBEZFP010000023">
    <property type="protein sequence ID" value="MEU8134201.1"/>
    <property type="molecule type" value="Genomic_DNA"/>
</dbReference>
<dbReference type="InterPro" id="IPR001314">
    <property type="entry name" value="Peptidase_S1A"/>
</dbReference>
<name>A0ABV3DEM7_9ACTN</name>
<comment type="caution">
    <text evidence="5">The sequence shown here is derived from an EMBL/GenBank/DDBJ whole genome shotgun (WGS) entry which is preliminary data.</text>
</comment>
<dbReference type="InterPro" id="IPR018114">
    <property type="entry name" value="TRYPSIN_HIS"/>
</dbReference>
<evidence type="ECO:0000256" key="2">
    <source>
        <dbReference type="RuleBase" id="RU363034"/>
    </source>
</evidence>
<keyword evidence="2 5" id="KW-0378">Hydrolase</keyword>
<feature type="domain" description="Peptidase S1" evidence="4">
    <location>
        <begin position="30"/>
        <end position="288"/>
    </location>
</feature>
<feature type="chain" id="PRO_5045650661" evidence="3">
    <location>
        <begin position="30"/>
        <end position="307"/>
    </location>
</feature>
<dbReference type="RefSeq" id="WP_358352659.1">
    <property type="nucleotide sequence ID" value="NZ_JBEZFP010000023.1"/>
</dbReference>
<dbReference type="InterPro" id="IPR043504">
    <property type="entry name" value="Peptidase_S1_PA_chymotrypsin"/>
</dbReference>
<dbReference type="InterPro" id="IPR001254">
    <property type="entry name" value="Trypsin_dom"/>
</dbReference>
<evidence type="ECO:0000256" key="3">
    <source>
        <dbReference type="SAM" id="SignalP"/>
    </source>
</evidence>
<proteinExistence type="predicted"/>
<accession>A0ABV3DEM7</accession>
<gene>
    <name evidence="5" type="ORF">AB0C36_11885</name>
</gene>
<feature type="signal peptide" evidence="3">
    <location>
        <begin position="1"/>
        <end position="29"/>
    </location>
</feature>
<evidence type="ECO:0000259" key="4">
    <source>
        <dbReference type="PROSITE" id="PS50240"/>
    </source>
</evidence>
<dbReference type="Pfam" id="PF00089">
    <property type="entry name" value="Trypsin"/>
    <property type="match status" value="1"/>
</dbReference>
<dbReference type="PRINTS" id="PR00722">
    <property type="entry name" value="CHYMOTRYPSIN"/>
</dbReference>
<dbReference type="InterPro" id="IPR033116">
    <property type="entry name" value="TRYPSIN_SER"/>
</dbReference>
<evidence type="ECO:0000256" key="1">
    <source>
        <dbReference type="ARBA" id="ARBA00023157"/>
    </source>
</evidence>
<dbReference type="InterPro" id="IPR051333">
    <property type="entry name" value="CLIP_Serine_Protease"/>
</dbReference>
<dbReference type="Proteomes" id="UP001551482">
    <property type="component" value="Unassembled WGS sequence"/>
</dbReference>
<protein>
    <submittedName>
        <fullName evidence="5">Trypsin-like serine protease</fullName>
        <ecNumber evidence="5">3.4.21.-</ecNumber>
    </submittedName>
</protein>
<sequence>MFTEFRRLALTSAVAVTLLAVLPSGSASAIINGDPATKPSTVSLQSVKDGVADHECGGALIAPDWVLTAAHCAPYVQDQARLGSVTWNAGGVVVRVARDADNKPAVYKNPAHDSVNGGFGNDAALVRLERPVWGAPLLPIGIPGRSGAVGNVAGWGRTCDRDFDDPACNDSNPVRLWQLPMKRVADETCNLIRPRDGLQLMDPATMNCVVVADGRQGGVCFGDSGSPYTEKVRTRFGEVTVVTGIVNGIMNGTFLQPDICSRKPPNEINRDAVTDVGSQLEWLFDVLLTHGPEAAQGVRDRLVTTTG</sequence>
<evidence type="ECO:0000313" key="5">
    <source>
        <dbReference type="EMBL" id="MEU8134201.1"/>
    </source>
</evidence>
<reference evidence="5 6" key="1">
    <citation type="submission" date="2024-06" db="EMBL/GenBank/DDBJ databases">
        <title>The Natural Products Discovery Center: Release of the First 8490 Sequenced Strains for Exploring Actinobacteria Biosynthetic Diversity.</title>
        <authorList>
            <person name="Kalkreuter E."/>
            <person name="Kautsar S.A."/>
            <person name="Yang D."/>
            <person name="Bader C.D."/>
            <person name="Teijaro C.N."/>
            <person name="Fluegel L."/>
            <person name="Davis C.M."/>
            <person name="Simpson J.R."/>
            <person name="Lauterbach L."/>
            <person name="Steele A.D."/>
            <person name="Gui C."/>
            <person name="Meng S."/>
            <person name="Li G."/>
            <person name="Viehrig K."/>
            <person name="Ye F."/>
            <person name="Su P."/>
            <person name="Kiefer A.F."/>
            <person name="Nichols A."/>
            <person name="Cepeda A.J."/>
            <person name="Yan W."/>
            <person name="Fan B."/>
            <person name="Jiang Y."/>
            <person name="Adhikari A."/>
            <person name="Zheng C.-J."/>
            <person name="Schuster L."/>
            <person name="Cowan T.M."/>
            <person name="Smanski M.J."/>
            <person name="Chevrette M.G."/>
            <person name="De Carvalho L.P.S."/>
            <person name="Shen B."/>
        </authorList>
    </citation>
    <scope>NUCLEOTIDE SEQUENCE [LARGE SCALE GENOMIC DNA]</scope>
    <source>
        <strain evidence="5 6">NPDC048946</strain>
    </source>
</reference>
<dbReference type="PROSITE" id="PS00135">
    <property type="entry name" value="TRYPSIN_SER"/>
    <property type="match status" value="1"/>
</dbReference>
<dbReference type="InterPro" id="IPR009003">
    <property type="entry name" value="Peptidase_S1_PA"/>
</dbReference>
<dbReference type="PROSITE" id="PS00134">
    <property type="entry name" value="TRYPSIN_HIS"/>
    <property type="match status" value="1"/>
</dbReference>
<dbReference type="SMART" id="SM00020">
    <property type="entry name" value="Tryp_SPc"/>
    <property type="match status" value="1"/>
</dbReference>
<keyword evidence="1" id="KW-1015">Disulfide bond</keyword>
<dbReference type="SUPFAM" id="SSF50494">
    <property type="entry name" value="Trypsin-like serine proteases"/>
    <property type="match status" value="1"/>
</dbReference>
<dbReference type="PANTHER" id="PTHR24260:SF132">
    <property type="entry name" value="PEPTIDASE S1 DOMAIN-CONTAINING PROTEIN"/>
    <property type="match status" value="1"/>
</dbReference>
<keyword evidence="2" id="KW-0645">Protease</keyword>
<keyword evidence="6" id="KW-1185">Reference proteome</keyword>
<keyword evidence="3" id="KW-0732">Signal</keyword>
<dbReference type="PANTHER" id="PTHR24260">
    <property type="match status" value="1"/>
</dbReference>
<dbReference type="Gene3D" id="2.40.10.10">
    <property type="entry name" value="Trypsin-like serine proteases"/>
    <property type="match status" value="1"/>
</dbReference>
<dbReference type="EC" id="3.4.21.-" evidence="5"/>